<proteinExistence type="predicted"/>
<dbReference type="PROSITE" id="PS50818">
    <property type="entry name" value="INTEIN_C_TER"/>
    <property type="match status" value="1"/>
</dbReference>
<dbReference type="InterPro" id="IPR006141">
    <property type="entry name" value="Intein_N"/>
</dbReference>
<evidence type="ECO:0000313" key="3">
    <source>
        <dbReference type="EMBL" id="NOK32346.1"/>
    </source>
</evidence>
<evidence type="ECO:0008006" key="5">
    <source>
        <dbReference type="Google" id="ProtNLM"/>
    </source>
</evidence>
<dbReference type="Proteomes" id="UP000563426">
    <property type="component" value="Unassembled WGS sequence"/>
</dbReference>
<dbReference type="SUPFAM" id="SSF51294">
    <property type="entry name" value="Hedgehog/intein (Hint) domain"/>
    <property type="match status" value="1"/>
</dbReference>
<keyword evidence="2" id="KW-0472">Membrane</keyword>
<feature type="transmembrane region" description="Helical" evidence="2">
    <location>
        <begin position="117"/>
        <end position="135"/>
    </location>
</feature>
<reference evidence="3 4" key="1">
    <citation type="submission" date="2020-05" db="EMBL/GenBank/DDBJ databases">
        <authorList>
            <person name="Whitworth D."/>
        </authorList>
    </citation>
    <scope>NUCLEOTIDE SEQUENCE [LARGE SCALE GENOMIC DNA]</scope>
    <source>
        <strain evidence="3 4">AB043B</strain>
    </source>
</reference>
<evidence type="ECO:0000313" key="4">
    <source>
        <dbReference type="Proteomes" id="UP000563426"/>
    </source>
</evidence>
<keyword evidence="2" id="KW-1133">Transmembrane helix</keyword>
<feature type="region of interest" description="Disordered" evidence="1">
    <location>
        <begin position="194"/>
        <end position="214"/>
    </location>
</feature>
<keyword evidence="2" id="KW-0812">Transmembrane</keyword>
<dbReference type="InterPro" id="IPR036844">
    <property type="entry name" value="Hint_dom_sf"/>
</dbReference>
<organism evidence="3 4">
    <name type="scientific">Corallococcus exercitus</name>
    <dbReference type="NCBI Taxonomy" id="2316736"/>
    <lineage>
        <taxon>Bacteria</taxon>
        <taxon>Pseudomonadati</taxon>
        <taxon>Myxococcota</taxon>
        <taxon>Myxococcia</taxon>
        <taxon>Myxococcales</taxon>
        <taxon>Cystobacterineae</taxon>
        <taxon>Myxococcaceae</taxon>
        <taxon>Corallococcus</taxon>
    </lineage>
</organism>
<dbReference type="NCBIfam" id="TIGR01443">
    <property type="entry name" value="intein_Cterm"/>
    <property type="match status" value="1"/>
</dbReference>
<dbReference type="InterPro" id="IPR030934">
    <property type="entry name" value="Intein_C"/>
</dbReference>
<feature type="transmembrane region" description="Helical" evidence="2">
    <location>
        <begin position="90"/>
        <end position="111"/>
    </location>
</feature>
<dbReference type="RefSeq" id="WP_171433058.1">
    <property type="nucleotide sequence ID" value="NZ_JABFJV010000012.1"/>
</dbReference>
<evidence type="ECO:0000256" key="2">
    <source>
        <dbReference type="SAM" id="Phobius"/>
    </source>
</evidence>
<dbReference type="AlphaFoldDB" id="A0A7Y4NQ54"/>
<dbReference type="GO" id="GO:0016539">
    <property type="term" value="P:intein-mediated protein splicing"/>
    <property type="evidence" value="ECO:0007669"/>
    <property type="project" value="InterPro"/>
</dbReference>
<sequence length="353" mass="36718">MLTTIVLGGPLGKRFGRIWKLDLSVPSPAEAVRALSAVCDGFRRYLAENSEPGYHVFAGKRDVGEDDLGMPTGARVLTLMPALAGAKSGWFQVVAGAVLIAAGVVLSVYGYGAGVPLITAGVSLVAGGVSQLLFAPPTANGPDEDDANKPSYVFNGPVNTLAQGHPVPICYGEMEVGSCVVSAGIVTEWDADGGFGGNGGSGQTGPGGANPGGGTCPAPWVPILLADGRELPASEVQVGMVVRTQDEETLEWDVFPVTAAEPAMGIRWLLELEDGRRLEATGNHRVRTEAAWVELRHLAAGTRLVGARPGVVRQVTRGERGPVVRLTVEGAHTYVSDGLLSHNVKKADPTVED</sequence>
<keyword evidence="4" id="KW-1185">Reference proteome</keyword>
<gene>
    <name evidence="3" type="ORF">HMI49_03910</name>
</gene>
<dbReference type="EMBL" id="JABFJV010000012">
    <property type="protein sequence ID" value="NOK32346.1"/>
    <property type="molecule type" value="Genomic_DNA"/>
</dbReference>
<comment type="caution">
    <text evidence="3">The sequence shown here is derived from an EMBL/GenBank/DDBJ whole genome shotgun (WGS) entry which is preliminary data.</text>
</comment>
<dbReference type="CDD" id="cd00081">
    <property type="entry name" value="Hint"/>
    <property type="match status" value="1"/>
</dbReference>
<evidence type="ECO:0000256" key="1">
    <source>
        <dbReference type="SAM" id="MobiDB-lite"/>
    </source>
</evidence>
<protein>
    <recommendedName>
        <fullName evidence="5">Hint domain-containing protein</fullName>
    </recommendedName>
</protein>
<name>A0A7Y4NQ54_9BACT</name>
<accession>A0A7Y4NQ54</accession>
<dbReference type="Gene3D" id="2.170.16.10">
    <property type="entry name" value="Hedgehog/Intein (Hint) domain"/>
    <property type="match status" value="1"/>
</dbReference>
<dbReference type="PROSITE" id="PS50817">
    <property type="entry name" value="INTEIN_N_TER"/>
    <property type="match status" value="1"/>
</dbReference>